<proteinExistence type="predicted"/>
<evidence type="ECO:0000313" key="2">
    <source>
        <dbReference type="EMBL" id="OQP52210.1"/>
    </source>
</evidence>
<evidence type="ECO:0000256" key="1">
    <source>
        <dbReference type="SAM" id="MobiDB-lite"/>
    </source>
</evidence>
<feature type="region of interest" description="Disordered" evidence="1">
    <location>
        <begin position="247"/>
        <end position="268"/>
    </location>
</feature>
<dbReference type="InterPro" id="IPR032299">
    <property type="entry name" value="DUF4843"/>
</dbReference>
<feature type="compositionally biased region" description="Polar residues" evidence="1">
    <location>
        <begin position="258"/>
        <end position="268"/>
    </location>
</feature>
<dbReference type="Pfam" id="PF16132">
    <property type="entry name" value="DUF4843"/>
    <property type="match status" value="1"/>
</dbReference>
<protein>
    <submittedName>
        <fullName evidence="2">DUF4843 domain-containing protein</fullName>
    </submittedName>
</protein>
<reference evidence="2 3" key="1">
    <citation type="submission" date="2016-04" db="EMBL/GenBank/DDBJ databases">
        <authorList>
            <person name="Chen L."/>
            <person name="Zhuang W."/>
            <person name="Wang G."/>
        </authorList>
    </citation>
    <scope>NUCLEOTIDE SEQUENCE [LARGE SCALE GENOMIC DNA]</scope>
    <source>
        <strain evidence="3">GR20</strain>
    </source>
</reference>
<comment type="caution">
    <text evidence="2">The sequence shown here is derived from an EMBL/GenBank/DDBJ whole genome shotgun (WGS) entry which is preliminary data.</text>
</comment>
<organism evidence="2 3">
    <name type="scientific">Niastella koreensis</name>
    <dbReference type="NCBI Taxonomy" id="354356"/>
    <lineage>
        <taxon>Bacteria</taxon>
        <taxon>Pseudomonadati</taxon>
        <taxon>Bacteroidota</taxon>
        <taxon>Chitinophagia</taxon>
        <taxon>Chitinophagales</taxon>
        <taxon>Chitinophagaceae</taxon>
        <taxon>Niastella</taxon>
    </lineage>
</organism>
<keyword evidence="3" id="KW-1185">Reference proteome</keyword>
<sequence length="268" mass="29786">MVILLAIAAGCKKAEYMGYSGGVHIQLKDTLATSYTFIYENASVTRDTFLVDLKTIGGIADHNRAYTVEQIPEYDKTYKYDPATNKVIDSTVTPKPFTAVAGIHYVPFTDKGAQAIMFITADSATGELPIILLRDTSLKKNSYRLRIRLTANDEFAIGEKYAIERTIIFSDKLERFASWKTDDYSSPAYGSFGKYSTGKHQFMIDVLKVRIDETWYQAVAAAQAQQHYKNLLRDALTAFNSDPANLASGKAPVRETSDPNSLAISFPN</sequence>
<dbReference type="Proteomes" id="UP000192277">
    <property type="component" value="Unassembled WGS sequence"/>
</dbReference>
<evidence type="ECO:0000313" key="3">
    <source>
        <dbReference type="Proteomes" id="UP000192277"/>
    </source>
</evidence>
<gene>
    <name evidence="2" type="ORF">A4D02_23740</name>
</gene>
<name>A0ABX3P0B9_9BACT</name>
<accession>A0ABX3P0B9</accession>
<dbReference type="EMBL" id="LWBO01000004">
    <property type="protein sequence ID" value="OQP52210.1"/>
    <property type="molecule type" value="Genomic_DNA"/>
</dbReference>
<dbReference type="RefSeq" id="WP_014220255.1">
    <property type="nucleotide sequence ID" value="NZ_LWBO01000004.1"/>
</dbReference>